<gene>
    <name evidence="2" type="ORF">NBRC116591_02640</name>
</gene>
<evidence type="ECO:0000313" key="2">
    <source>
        <dbReference type="EMBL" id="GAA6166454.1"/>
    </source>
</evidence>
<dbReference type="PANTHER" id="PTHR40590">
    <property type="entry name" value="CYTOPLASMIC PROTEIN-RELATED"/>
    <property type="match status" value="1"/>
</dbReference>
<accession>A0ABQ0A481</accession>
<dbReference type="PROSITE" id="PS51257">
    <property type="entry name" value="PROKAR_LIPOPROTEIN"/>
    <property type="match status" value="1"/>
</dbReference>
<proteinExistence type="predicted"/>
<sequence length="292" mass="33184">MRIRVWSWCVLLFSCLFISNGSIAESSVWKVTKDGKYFYVGGTVHLLSPNDHPLPSEYAEAYADSDVLVFETDINEASSLAFQQKSIAAMTYSDGRTLNSVLDDNTYKKLSDHLTSRGIPINNFSKFEPWGVSLVITVIEYQRLGMSPEFGVEEYFNTLAAKDNKRILSLETTDQQLSFLESMGDIEPNLMVNYTLRDLDELPKFVNVLKTSWREGDIEKFTTNSSIVKLRKEFPDLYDTVVVNRNNNWMSILTELTNNAEKEFVLVGTLHLNGKEGVLNQLKARGFSIEQL</sequence>
<evidence type="ECO:0000313" key="3">
    <source>
        <dbReference type="Proteomes" id="UP001465153"/>
    </source>
</evidence>
<name>A0ABQ0A481_9GAMM</name>
<dbReference type="InterPro" id="IPR047111">
    <property type="entry name" value="YbaP-like"/>
</dbReference>
<protein>
    <submittedName>
        <fullName evidence="2">TraB/GumN family protein</fullName>
    </submittedName>
</protein>
<dbReference type="RefSeq" id="WP_353301390.1">
    <property type="nucleotide sequence ID" value="NZ_BAABWN010000001.1"/>
</dbReference>
<dbReference type="InterPro" id="IPR002816">
    <property type="entry name" value="TraB/PrgY/GumN_fam"/>
</dbReference>
<feature type="chain" id="PRO_5046771771" evidence="1">
    <location>
        <begin position="25"/>
        <end position="292"/>
    </location>
</feature>
<evidence type="ECO:0000256" key="1">
    <source>
        <dbReference type="SAM" id="SignalP"/>
    </source>
</evidence>
<dbReference type="EMBL" id="BAABWN010000001">
    <property type="protein sequence ID" value="GAA6166454.1"/>
    <property type="molecule type" value="Genomic_DNA"/>
</dbReference>
<dbReference type="CDD" id="cd14789">
    <property type="entry name" value="Tiki"/>
    <property type="match status" value="1"/>
</dbReference>
<keyword evidence="1" id="KW-0732">Signal</keyword>
<keyword evidence="3" id="KW-1185">Reference proteome</keyword>
<reference evidence="2 3" key="1">
    <citation type="submission" date="2024-04" db="EMBL/GenBank/DDBJ databases">
        <title>Draft genome sequence of Sessilibacter corallicola NBRC 116591.</title>
        <authorList>
            <person name="Miyakawa T."/>
            <person name="Kusuya Y."/>
            <person name="Miura T."/>
        </authorList>
    </citation>
    <scope>NUCLEOTIDE SEQUENCE [LARGE SCALE GENOMIC DNA]</scope>
    <source>
        <strain evidence="2 3">KU-00831-HH</strain>
    </source>
</reference>
<comment type="caution">
    <text evidence="2">The sequence shown here is derived from an EMBL/GenBank/DDBJ whole genome shotgun (WGS) entry which is preliminary data.</text>
</comment>
<feature type="signal peptide" evidence="1">
    <location>
        <begin position="1"/>
        <end position="24"/>
    </location>
</feature>
<organism evidence="2 3">
    <name type="scientific">Sessilibacter corallicola</name>
    <dbReference type="NCBI Taxonomy" id="2904075"/>
    <lineage>
        <taxon>Bacteria</taxon>
        <taxon>Pseudomonadati</taxon>
        <taxon>Pseudomonadota</taxon>
        <taxon>Gammaproteobacteria</taxon>
        <taxon>Cellvibrionales</taxon>
        <taxon>Cellvibrionaceae</taxon>
        <taxon>Sessilibacter</taxon>
    </lineage>
</organism>
<dbReference type="Proteomes" id="UP001465153">
    <property type="component" value="Unassembled WGS sequence"/>
</dbReference>
<dbReference type="Pfam" id="PF01963">
    <property type="entry name" value="TraB_PrgY_gumN"/>
    <property type="match status" value="1"/>
</dbReference>
<dbReference type="PANTHER" id="PTHR40590:SF1">
    <property type="entry name" value="CYTOPLASMIC PROTEIN"/>
    <property type="match status" value="1"/>
</dbReference>